<reference evidence="2 3" key="1">
    <citation type="submission" date="2024-09" db="EMBL/GenBank/DDBJ databases">
        <authorList>
            <person name="Sun Q."/>
            <person name="Mori K."/>
        </authorList>
    </citation>
    <scope>NUCLEOTIDE SEQUENCE [LARGE SCALE GENOMIC DNA]</scope>
    <source>
        <strain evidence="2 3">TBRC 1851</strain>
    </source>
</reference>
<gene>
    <name evidence="2" type="ORF">ACFHYQ_19910</name>
</gene>
<keyword evidence="1" id="KW-0472">Membrane</keyword>
<evidence type="ECO:0000313" key="2">
    <source>
        <dbReference type="EMBL" id="MFC0864560.1"/>
    </source>
</evidence>
<dbReference type="Proteomes" id="UP001589870">
    <property type="component" value="Unassembled WGS sequence"/>
</dbReference>
<evidence type="ECO:0000313" key="3">
    <source>
        <dbReference type="Proteomes" id="UP001589870"/>
    </source>
</evidence>
<protein>
    <submittedName>
        <fullName evidence="2">Uncharacterized protein</fullName>
    </submittedName>
</protein>
<keyword evidence="1" id="KW-1133">Transmembrane helix</keyword>
<accession>A0ABV6U7X9</accession>
<organism evidence="2 3">
    <name type="scientific">Sphaerimonospora cavernae</name>
    <dbReference type="NCBI Taxonomy" id="1740611"/>
    <lineage>
        <taxon>Bacteria</taxon>
        <taxon>Bacillati</taxon>
        <taxon>Actinomycetota</taxon>
        <taxon>Actinomycetes</taxon>
        <taxon>Streptosporangiales</taxon>
        <taxon>Streptosporangiaceae</taxon>
        <taxon>Sphaerimonospora</taxon>
    </lineage>
</organism>
<feature type="transmembrane region" description="Helical" evidence="1">
    <location>
        <begin position="79"/>
        <end position="99"/>
    </location>
</feature>
<comment type="caution">
    <text evidence="2">The sequence shown here is derived from an EMBL/GenBank/DDBJ whole genome shotgun (WGS) entry which is preliminary data.</text>
</comment>
<keyword evidence="1" id="KW-0812">Transmembrane</keyword>
<dbReference type="EMBL" id="JBHMQT010000044">
    <property type="protein sequence ID" value="MFC0864560.1"/>
    <property type="molecule type" value="Genomic_DNA"/>
</dbReference>
<feature type="transmembrane region" description="Helical" evidence="1">
    <location>
        <begin position="53"/>
        <end position="73"/>
    </location>
</feature>
<feature type="transmembrane region" description="Helical" evidence="1">
    <location>
        <begin position="12"/>
        <end position="33"/>
    </location>
</feature>
<keyword evidence="3" id="KW-1185">Reference proteome</keyword>
<proteinExistence type="predicted"/>
<sequence>MSDEAFRMVMLYVTLPVLVLGALLCFLGIFVLITHRVPIWLPSRARQAQWKPYGWSQIFTFTWVTTMFLPQALSVDPLLRLGLMVPAVGFMIISWVFLFKARRPEEVEASPIS</sequence>
<name>A0ABV6U7X9_9ACTN</name>
<evidence type="ECO:0000256" key="1">
    <source>
        <dbReference type="SAM" id="Phobius"/>
    </source>
</evidence>
<dbReference type="RefSeq" id="WP_394302662.1">
    <property type="nucleotide sequence ID" value="NZ_JBHMQT010000044.1"/>
</dbReference>